<dbReference type="EMBL" id="CATKSH010000016">
    <property type="protein sequence ID" value="CAI9121479.1"/>
    <property type="molecule type" value="Genomic_DNA"/>
</dbReference>
<proteinExistence type="predicted"/>
<keyword evidence="2" id="KW-1185">Reference proteome</keyword>
<dbReference type="Proteomes" id="UP001176960">
    <property type="component" value="Unassembled WGS sequence"/>
</dbReference>
<sequence length="129" mass="13941">MNTYTGGILAVILGVVPVFSLNAREFLSYEPSTVSVHGSIQRVPCIASEGQRMAPECKVLRLEISSLVDIGSGSQIDTPVTNRKYFDIVLEQKFIVIGSADPEAKVALSEFVGQVGYCIWVTNICSDKG</sequence>
<evidence type="ECO:0000313" key="2">
    <source>
        <dbReference type="Proteomes" id="UP001176960"/>
    </source>
</evidence>
<dbReference type="RefSeq" id="WP_289843641.1">
    <property type="nucleotide sequence ID" value="NZ_CATKSH010000016.1"/>
</dbReference>
<name>A0AA35VDY8_9PROT</name>
<accession>A0AA35VDY8</accession>
<evidence type="ECO:0000313" key="1">
    <source>
        <dbReference type="EMBL" id="CAI9121479.1"/>
    </source>
</evidence>
<gene>
    <name evidence="1" type="ORF">LMG32879_002326</name>
</gene>
<dbReference type="AlphaFoldDB" id="A0AA35VDY8"/>
<reference evidence="1" key="1">
    <citation type="submission" date="2023-03" db="EMBL/GenBank/DDBJ databases">
        <authorList>
            <person name="Cleenwerck I."/>
        </authorList>
    </citation>
    <scope>NUCLEOTIDE SEQUENCE</scope>
    <source>
        <strain evidence="1">LMG 32879</strain>
    </source>
</reference>
<comment type="caution">
    <text evidence="1">The sequence shown here is derived from an EMBL/GenBank/DDBJ whole genome shotgun (WGS) entry which is preliminary data.</text>
</comment>
<organism evidence="1 2">
    <name type="scientific">Brytella acorum</name>
    <dbReference type="NCBI Taxonomy" id="2959299"/>
    <lineage>
        <taxon>Bacteria</taxon>
        <taxon>Pseudomonadati</taxon>
        <taxon>Pseudomonadota</taxon>
        <taxon>Alphaproteobacteria</taxon>
        <taxon>Acetobacterales</taxon>
        <taxon>Acetobacteraceae</taxon>
        <taxon>Brytella</taxon>
    </lineage>
</organism>
<protein>
    <submittedName>
        <fullName evidence="1">Uncharacterized protein</fullName>
    </submittedName>
</protein>